<gene>
    <name evidence="2" type="ORF">S01H1_57361</name>
</gene>
<sequence length="105" mass="12264">MKKRLLSKPKSPDLHSTIHRLHFNFDYRKATQALNYFAQQEGGQVNKMKALKLIYFADRYHIRKYGRLITNDNYLAMEHGPVPSTSKDIAEANDYLDDEVKAYSL</sequence>
<reference evidence="2" key="1">
    <citation type="journal article" date="2014" name="Front. Microbiol.">
        <title>High frequency of phylogenetically diverse reductive dehalogenase-homologous genes in deep subseafloor sedimentary metagenomes.</title>
        <authorList>
            <person name="Kawai M."/>
            <person name="Futagami T."/>
            <person name="Toyoda A."/>
            <person name="Takaki Y."/>
            <person name="Nishi S."/>
            <person name="Hori S."/>
            <person name="Arai W."/>
            <person name="Tsubouchi T."/>
            <person name="Morono Y."/>
            <person name="Uchiyama I."/>
            <person name="Ito T."/>
            <person name="Fujiyama A."/>
            <person name="Inagaki F."/>
            <person name="Takami H."/>
        </authorList>
    </citation>
    <scope>NUCLEOTIDE SEQUENCE</scope>
    <source>
        <strain evidence="2">Expedition CK06-06</strain>
    </source>
</reference>
<dbReference type="AlphaFoldDB" id="X0WRN7"/>
<evidence type="ECO:0000313" key="2">
    <source>
        <dbReference type="EMBL" id="GAG25862.1"/>
    </source>
</evidence>
<feature type="domain" description="Antitoxin SocA-like Panacea" evidence="1">
    <location>
        <begin position="52"/>
        <end position="92"/>
    </location>
</feature>
<name>X0WRN7_9ZZZZ</name>
<feature type="non-terminal residue" evidence="2">
    <location>
        <position position="105"/>
    </location>
</feature>
<organism evidence="2">
    <name type="scientific">marine sediment metagenome</name>
    <dbReference type="NCBI Taxonomy" id="412755"/>
    <lineage>
        <taxon>unclassified sequences</taxon>
        <taxon>metagenomes</taxon>
        <taxon>ecological metagenomes</taxon>
    </lineage>
</organism>
<evidence type="ECO:0000259" key="1">
    <source>
        <dbReference type="Pfam" id="PF13274"/>
    </source>
</evidence>
<accession>X0WRN7</accession>
<proteinExistence type="predicted"/>
<comment type="caution">
    <text evidence="2">The sequence shown here is derived from an EMBL/GenBank/DDBJ whole genome shotgun (WGS) entry which is preliminary data.</text>
</comment>
<dbReference type="InterPro" id="IPR025272">
    <property type="entry name" value="SocA_Panacea"/>
</dbReference>
<protein>
    <recommendedName>
        <fullName evidence="1">Antitoxin SocA-like Panacea domain-containing protein</fullName>
    </recommendedName>
</protein>
<dbReference type="EMBL" id="BARS01037404">
    <property type="protein sequence ID" value="GAG25862.1"/>
    <property type="molecule type" value="Genomic_DNA"/>
</dbReference>
<dbReference type="Pfam" id="PF13274">
    <property type="entry name" value="SocA_Panacea"/>
    <property type="match status" value="1"/>
</dbReference>